<organism evidence="1 2">
    <name type="scientific">Orchesella cincta</name>
    <name type="common">Springtail</name>
    <name type="synonym">Podura cincta</name>
    <dbReference type="NCBI Taxonomy" id="48709"/>
    <lineage>
        <taxon>Eukaryota</taxon>
        <taxon>Metazoa</taxon>
        <taxon>Ecdysozoa</taxon>
        <taxon>Arthropoda</taxon>
        <taxon>Hexapoda</taxon>
        <taxon>Collembola</taxon>
        <taxon>Entomobryomorpha</taxon>
        <taxon>Entomobryoidea</taxon>
        <taxon>Orchesellidae</taxon>
        <taxon>Orchesellinae</taxon>
        <taxon>Orchesella</taxon>
    </lineage>
</organism>
<evidence type="ECO:0000313" key="1">
    <source>
        <dbReference type="EMBL" id="ODM88596.1"/>
    </source>
</evidence>
<dbReference type="AlphaFoldDB" id="A0A1D2M6K5"/>
<accession>A0A1D2M6K5</accession>
<name>A0A1D2M6K5_ORCCI</name>
<reference evidence="1 2" key="1">
    <citation type="journal article" date="2016" name="Genome Biol. Evol.">
        <title>Gene Family Evolution Reflects Adaptation to Soil Environmental Stressors in the Genome of the Collembolan Orchesella cincta.</title>
        <authorList>
            <person name="Faddeeva-Vakhrusheva A."/>
            <person name="Derks M.F."/>
            <person name="Anvar S.Y."/>
            <person name="Agamennone V."/>
            <person name="Suring W."/>
            <person name="Smit S."/>
            <person name="van Straalen N.M."/>
            <person name="Roelofs D."/>
        </authorList>
    </citation>
    <scope>NUCLEOTIDE SEQUENCE [LARGE SCALE GENOMIC DNA]</scope>
    <source>
        <tissue evidence="1">Mixed pool</tissue>
    </source>
</reference>
<sequence>MSAKGVEALLKFIYYSNVDDPMSSCSVALELLKGGHQSYAGNLSGQKYAWFDIDTALMLYFWTLKVDGNEDLKWKALRVIKSKGDDLEGSTVFEKLLKEDTKTATKLIAQCFKI</sequence>
<comment type="caution">
    <text evidence="1">The sequence shown here is derived from an EMBL/GenBank/DDBJ whole genome shotgun (WGS) entry which is preliminary data.</text>
</comment>
<proteinExistence type="predicted"/>
<dbReference type="EMBL" id="LJIJ01003402">
    <property type="protein sequence ID" value="ODM88596.1"/>
    <property type="molecule type" value="Genomic_DNA"/>
</dbReference>
<dbReference type="Proteomes" id="UP000094527">
    <property type="component" value="Unassembled WGS sequence"/>
</dbReference>
<protein>
    <submittedName>
        <fullName evidence="1">Uncharacterized protein</fullName>
    </submittedName>
</protein>
<evidence type="ECO:0000313" key="2">
    <source>
        <dbReference type="Proteomes" id="UP000094527"/>
    </source>
</evidence>
<keyword evidence="2" id="KW-1185">Reference proteome</keyword>
<gene>
    <name evidence="1" type="ORF">Ocin01_18087</name>
</gene>